<name>A0A5A8C8V8_CAFRO</name>
<keyword evidence="1" id="KW-0812">Transmembrane</keyword>
<evidence type="ECO:0000256" key="1">
    <source>
        <dbReference type="ARBA" id="ARBA00022692"/>
    </source>
</evidence>
<keyword evidence="2" id="KW-1133">Transmembrane helix</keyword>
<feature type="region of interest" description="Disordered" evidence="3">
    <location>
        <begin position="2786"/>
        <end position="2835"/>
    </location>
</feature>
<organism evidence="6 7">
    <name type="scientific">Cafeteria roenbergensis</name>
    <name type="common">Marine flagellate</name>
    <dbReference type="NCBI Taxonomy" id="33653"/>
    <lineage>
        <taxon>Eukaryota</taxon>
        <taxon>Sar</taxon>
        <taxon>Stramenopiles</taxon>
        <taxon>Bigyra</taxon>
        <taxon>Opalozoa</taxon>
        <taxon>Bicosoecida</taxon>
        <taxon>Cafeteriaceae</taxon>
        <taxon>Cafeteria</taxon>
    </lineage>
</organism>
<reference evidence="6 7" key="1">
    <citation type="submission" date="2019-07" db="EMBL/GenBank/DDBJ databases">
        <title>Genomes of Cafeteria roenbergensis.</title>
        <authorList>
            <person name="Fischer M.G."/>
            <person name="Hackl T."/>
            <person name="Roman M."/>
        </authorList>
    </citation>
    <scope>NUCLEOTIDE SEQUENCE [LARGE SCALE GENOMIC DNA]</scope>
    <source>
        <strain evidence="6 7">Cflag</strain>
    </source>
</reference>
<keyword evidence="2" id="KW-0472">Membrane</keyword>
<feature type="domain" description="Cadherin" evidence="5">
    <location>
        <begin position="2738"/>
        <end position="2797"/>
    </location>
</feature>
<dbReference type="SUPFAM" id="SSF49313">
    <property type="entry name" value="Cadherin-like"/>
    <property type="match status" value="22"/>
</dbReference>
<evidence type="ECO:0000313" key="6">
    <source>
        <dbReference type="EMBL" id="KAA0148291.1"/>
    </source>
</evidence>
<feature type="domain" description="Cadherin" evidence="5">
    <location>
        <begin position="2274"/>
        <end position="2380"/>
    </location>
</feature>
<feature type="domain" description="Cadherin" evidence="5">
    <location>
        <begin position="1863"/>
        <end position="1984"/>
    </location>
</feature>
<evidence type="ECO:0000256" key="2">
    <source>
        <dbReference type="ARBA" id="ARBA00022989"/>
    </source>
</evidence>
<dbReference type="Proteomes" id="UP000325113">
    <property type="component" value="Unassembled WGS sequence"/>
</dbReference>
<accession>A0A5A8C8V8</accession>
<dbReference type="CDD" id="cd11304">
    <property type="entry name" value="Cadherin_repeat"/>
    <property type="match status" value="22"/>
</dbReference>
<gene>
    <name evidence="6" type="ORF">FNF31_07434</name>
</gene>
<dbReference type="Pfam" id="PF00028">
    <property type="entry name" value="Cadherin"/>
    <property type="match status" value="10"/>
</dbReference>
<dbReference type="PROSITE" id="PS50268">
    <property type="entry name" value="CADHERIN_2"/>
    <property type="match status" value="25"/>
</dbReference>
<feature type="domain" description="Cadherin" evidence="5">
    <location>
        <begin position="519"/>
        <end position="613"/>
    </location>
</feature>
<feature type="domain" description="Cadherin" evidence="5">
    <location>
        <begin position="1364"/>
        <end position="1466"/>
    </location>
</feature>
<feature type="domain" description="Cadherin" evidence="5">
    <location>
        <begin position="1252"/>
        <end position="1358"/>
    </location>
</feature>
<feature type="compositionally biased region" description="Polar residues" evidence="3">
    <location>
        <begin position="2816"/>
        <end position="2835"/>
    </location>
</feature>
<dbReference type="GO" id="GO:0005509">
    <property type="term" value="F:calcium ion binding"/>
    <property type="evidence" value="ECO:0007669"/>
    <property type="project" value="InterPro"/>
</dbReference>
<feature type="domain" description="Cadherin" evidence="5">
    <location>
        <begin position="1601"/>
        <end position="1658"/>
    </location>
</feature>
<dbReference type="PANTHER" id="PTHR24026">
    <property type="entry name" value="FAT ATYPICAL CADHERIN-RELATED"/>
    <property type="match status" value="1"/>
</dbReference>
<dbReference type="SMART" id="SM00112">
    <property type="entry name" value="CA"/>
    <property type="match status" value="22"/>
</dbReference>
<feature type="domain" description="Cadherin" evidence="5">
    <location>
        <begin position="2386"/>
        <end position="2500"/>
    </location>
</feature>
<dbReference type="InterPro" id="IPR002126">
    <property type="entry name" value="Cadherin-like_dom"/>
</dbReference>
<feature type="domain" description="Cadherin" evidence="5">
    <location>
        <begin position="2216"/>
        <end position="2265"/>
    </location>
</feature>
<dbReference type="PANTHER" id="PTHR24026:SF126">
    <property type="entry name" value="PROTOCADHERIN FAT 4"/>
    <property type="match status" value="1"/>
</dbReference>
<feature type="domain" description="Cadherin" evidence="5">
    <location>
        <begin position="1156"/>
        <end position="1253"/>
    </location>
</feature>
<feature type="domain" description="Cadherin" evidence="5">
    <location>
        <begin position="2503"/>
        <end position="2627"/>
    </location>
</feature>
<dbReference type="GO" id="GO:0007156">
    <property type="term" value="P:homophilic cell adhesion via plasma membrane adhesion molecules"/>
    <property type="evidence" value="ECO:0007669"/>
    <property type="project" value="InterPro"/>
</dbReference>
<dbReference type="EMBL" id="VLTM01000150">
    <property type="protein sequence ID" value="KAA0148291.1"/>
    <property type="molecule type" value="Genomic_DNA"/>
</dbReference>
<feature type="domain" description="Cadherin" evidence="5">
    <location>
        <begin position="612"/>
        <end position="721"/>
    </location>
</feature>
<feature type="domain" description="Cadherin" evidence="5">
    <location>
        <begin position="312"/>
        <end position="417"/>
    </location>
</feature>
<evidence type="ECO:0000313" key="7">
    <source>
        <dbReference type="Proteomes" id="UP000325113"/>
    </source>
</evidence>
<feature type="domain" description="Cadherin" evidence="5">
    <location>
        <begin position="1984"/>
        <end position="2093"/>
    </location>
</feature>
<evidence type="ECO:0000256" key="3">
    <source>
        <dbReference type="SAM" id="MobiDB-lite"/>
    </source>
</evidence>
<dbReference type="InterPro" id="IPR015919">
    <property type="entry name" value="Cadherin-like_sf"/>
</dbReference>
<feature type="domain" description="Cadherin" evidence="5">
    <location>
        <begin position="953"/>
        <end position="1056"/>
    </location>
</feature>
<feature type="domain" description="Cadherin" evidence="5">
    <location>
        <begin position="2626"/>
        <end position="2730"/>
    </location>
</feature>
<feature type="domain" description="Cadherin" evidence="5">
    <location>
        <begin position="2094"/>
        <end position="2217"/>
    </location>
</feature>
<protein>
    <recommendedName>
        <fullName evidence="5">Cadherin domain-containing protein</fullName>
    </recommendedName>
</protein>
<feature type="domain" description="Cadherin" evidence="5">
    <location>
        <begin position="1056"/>
        <end position="1161"/>
    </location>
</feature>
<proteinExistence type="predicted"/>
<feature type="domain" description="Cadherin" evidence="5">
    <location>
        <begin position="1465"/>
        <end position="1571"/>
    </location>
</feature>
<sequence length="2835" mass="292978">MRNAALLELVFAAALVPLAKVNADSDVGCTCAEAYASRCGSAKVYCPLGSEAPITVPTGKYSAPLGVDEAVRYEALPCPEGKACSGGVISDPIEFTSCPGGSAEREVVEGVTGAVAGAPLDARLKAGSSGSIQFSIVKQEWNTGCLHGSDATVFTVGATDGTLRLNARQVKFDTCELFHIVVRAASSDFQSDCAVRVRVVDINERPTAVCGDRSVEEGVPTGSPVGLPMMGSDPDKLQSLIWTIKSPSGTPFSIGPCDGQLRVGRSGSMFDPLKQGSYSLVLQLADDGVPSLSTTCKTEVSVSAPNRPPKLSAESYAFSIFENVPAGSQAGRLAATDIDSSALSFKWSKADSVNHFAIHPTSGAVTVAPGSSINFEARSRYTYEAQVVDDAGNSDTAAVVITVMDDADSPSINQPASISVPELASDGTPVGAPLTATDEDANDAMTWSVISSDVFEISASTGQLKVKPGGGSKLDFETSRSTQVSVQVTDSYGRSAFRTVPVAVTDVNEPPEVSDTARSVREDAAVGTAVGGAVSALDKDENSILSFSIVSGSRGAFSIEKGGGQIRVLDQLDFETVPTYNLVVRVTDNGSPSRHADAVVTISVEDTAEPPRLAPQSVTVAESLAVGASILVLPVQDDDKSQTHTCEISKGAVGSMVTLKAAPGGSGLRLCELVVGNAGLDFDTVPSLTLTIDVTDSGTPPLRGTGTVSVTMTDVNEAPRIVDSAGARAVSIAATIGAPVGGAIAFEDQDAGQTHTWTIESTKAADDSLHPELFTIDNSGQLATGVEDLSAYFATKGLTAEDPVFSLKIKVTDSGSPALAATMDSIVQVVSGNKPPIVKAATLSINEDAQVGHELGKVVATDPDGDAVNNFTIISGNTGNAFGIDPATGMLWLATPIDYETRPSYSIAVQAQDDPEPKVVDGQTFTLVAFTSSATVTINLVDVNEEPALAGGEASVDELSAKGVKVGSPFMVADPDAGDKATFAITKGNTGSVFAVQAVQDSLGKWGGQIVVDRPALNFEVTESYNLELQATDTGGLKSAASVVVTVNDVNDPPTIATLQTLVLPENTPVGSDLPATGVLVSVTDEDLDQVSVRIKSGGEGLFKLSPSGQLSLAGALDYETKDRHVLTIEAQDVHQAASDKDWVIQVSNVWEKPVYSGPEFAQVAENAAIGAKLVQAACIDQDFDDALTFSLAGAPERFSIDSNTGAVSILSALDFEAAESHQLTVVCTDREGLSASATVSVKVTDVNEAPAIVTTSLDLPETEASGAAVGRIVIADQDASDTHSVTITSGNGPANAPHFVLYGSTLKLANAALDFEGESGATSFTLGIKVVDSGTPPLSASANVRVVVLDRNEPPVMLDQARSIEENSLTSAPVGAPLEASDPDQGQLLAFRITAGNEDGKFKIDPCSGQIKVDEDKGLDFETKSSYTLTVQVQDDGAAEPGPARLADTATVTISVIDVNEPPTLQDAAASIAENSAQGTPVGAAVTGTDPERSVLAYSIVGGNTGSAFAIDSTSGQISVASSVALDFESVKAFTLRVRATDDGKPNGPALFGEADVVVSVLDVNEPPVFLGPHCQRRRGPSGSDGDFLRCWRAQWRSPFTVSSNGQLTSSGEASFDFESKTEYAVEVTASDDASPPMATTTSIVVKVLNQNEAPTMPDATVEIAESAGVGATVPGTASLATDPDAGDRLQYELVKQEPDRPIFRVLAADGSIEVKSALLDFETVPVHRVWVRVTDIDGLADEGVITIEVQDVNEPPTLLAQARAVDENAPGAPVGEPLIASDPDAADKGALTFSLLSGGAATQFAINSTSGQLSTAAGSALDHESAGLIVLSVQVEDTQGLTSTAQVSVTVRDVNEAPSMAEDTFEFKVAENAVMGTQIDFVSAADVDDGDVLTWSMRVVSTGTMAAAGAGDFAINPATGALTVAKDTGLATDPPGTRLSKYLPEGNVYTLQVTVTDDGTGLLQDTATVRVTVIENNDPPELEAEYSASVSENCAANTLALELQATEHDEKDRNKLTYAILDGNYADTFKLTTVVSTDGSSNKAELRVARPIVDFEDRTSYSLVVQVSDGFLKASTVVTVSVVDVNERPIIDAASLTMAVDENPASVGGVVGTVAARDVDADDLLTFAFFGDGNKAGHFAIDASTGAVSVASLDIDRETTSSYSIGVRVSDAGGLVDERQLSARCASDTAQSSAEGVFAVVEDGSVRITAASPDFEAQREFGFEVLVTDSGDPAKQAAGVVMVQVQDVNERVTWATSSCLPGSAQAFAACLTVAEITLPGSAAAVLQSVAGMATDPDTLAKQALTFSVALDGNSFEGAKLFDVAPSTGVLSVKQDGLNHEQAAEWTLVVTATDNGTPQLSASALVHVAVEDVNEAPSLVAVVRTVAENSATGEVLVGGPILGLRVLNGTAGDLNFESLEKSKYQLVVRATDGGGLTARATVTVDVTDLEVRDEASLNFEAKPVYTLTLQARDDVQPTPLTATATVTISLVDANDAPSIVVPPGGYVLQVEELAPVGTVLVSASGWPSSWPASRLGLDLVASDPDGPSDEAKLRWRIESGDSLGFFSIFEAGRAGSLVLTAAGAMGLNHEVVDSYTLVVSVTDAGGLSDTATVAVAVADLNERPILAAATFSINENSPRLSVVAGSASLATDEDADDSHTYEVVNQVPAGVFRVANARTGQLEVDEAVLDFEAVQSHRITMRVTDAGKLSAPDAVWTVNILDVQEPPSVVAAAFEGLPENSAAGVHVGTVKASDPDADDAGKLVFSITSQEENEDGVAPFAIDPSSGSLRVAESPDVGARPPGLRGKNLFALTTYDPSTPQFKPNDVTSTTSST</sequence>
<feature type="domain" description="Cadherin" evidence="5">
    <location>
        <begin position="214"/>
        <end position="311"/>
    </location>
</feature>
<feature type="domain" description="Cadherin" evidence="5">
    <location>
        <begin position="1768"/>
        <end position="1862"/>
    </location>
</feature>
<feature type="domain" description="Cadherin" evidence="5">
    <location>
        <begin position="837"/>
        <end position="949"/>
    </location>
</feature>
<keyword evidence="4" id="KW-0732">Signal</keyword>
<feature type="domain" description="Cadherin" evidence="5">
    <location>
        <begin position="1657"/>
        <end position="1760"/>
    </location>
</feature>
<feature type="signal peptide" evidence="4">
    <location>
        <begin position="1"/>
        <end position="23"/>
    </location>
</feature>
<feature type="domain" description="Cadherin" evidence="5">
    <location>
        <begin position="412"/>
        <end position="513"/>
    </location>
</feature>
<dbReference type="Gene3D" id="2.60.40.60">
    <property type="entry name" value="Cadherins"/>
    <property type="match status" value="24"/>
</dbReference>
<dbReference type="GO" id="GO:0005886">
    <property type="term" value="C:plasma membrane"/>
    <property type="evidence" value="ECO:0007669"/>
    <property type="project" value="UniProtKB-SubCell"/>
</dbReference>
<dbReference type="PRINTS" id="PR00205">
    <property type="entry name" value="CADHERIN"/>
</dbReference>
<feature type="chain" id="PRO_5023147882" description="Cadherin domain-containing protein" evidence="4">
    <location>
        <begin position="24"/>
        <end position="2835"/>
    </location>
</feature>
<feature type="domain" description="Cadherin" evidence="5">
    <location>
        <begin position="737"/>
        <end position="838"/>
    </location>
</feature>
<comment type="caution">
    <text evidence="6">The sequence shown here is derived from an EMBL/GenBank/DDBJ whole genome shotgun (WGS) entry which is preliminary data.</text>
</comment>
<evidence type="ECO:0000256" key="4">
    <source>
        <dbReference type="SAM" id="SignalP"/>
    </source>
</evidence>
<evidence type="ECO:0000259" key="5">
    <source>
        <dbReference type="PROSITE" id="PS50268"/>
    </source>
</evidence>